<dbReference type="Pfam" id="PF26286">
    <property type="entry name" value="UBA_10"/>
    <property type="match status" value="1"/>
</dbReference>
<organism evidence="3 4">
    <name type="scientific">Ophiocordyceps camponoti-floridani</name>
    <dbReference type="NCBI Taxonomy" id="2030778"/>
    <lineage>
        <taxon>Eukaryota</taxon>
        <taxon>Fungi</taxon>
        <taxon>Dikarya</taxon>
        <taxon>Ascomycota</taxon>
        <taxon>Pezizomycotina</taxon>
        <taxon>Sordariomycetes</taxon>
        <taxon>Hypocreomycetidae</taxon>
        <taxon>Hypocreales</taxon>
        <taxon>Ophiocordycipitaceae</taxon>
        <taxon>Ophiocordyceps</taxon>
    </lineage>
</organism>
<evidence type="ECO:0000256" key="1">
    <source>
        <dbReference type="SAM" id="MobiDB-lite"/>
    </source>
</evidence>
<dbReference type="EMBL" id="JAACLJ010000001">
    <property type="protein sequence ID" value="KAF4595773.1"/>
    <property type="molecule type" value="Genomic_DNA"/>
</dbReference>
<accession>A0A8H4QDY3</accession>
<gene>
    <name evidence="3" type="ORF">GQ602_001386</name>
</gene>
<sequence length="523" mass="57132">MADSSLVAKLVDSFHSLLDEALIGAIASDYDLTDPAAFDAAHSLLQRLARNVPSEEATGFNPSGIPIIADEIGAGSTVSASLSRPTSQTVATDLSSAETASSAAGEPVVTVIPRITSYDDDSDESKTRLLRSMFTELKEYDVEYSLKKAKGDFQSALDDLLDIQYLQSTGQQLKGIDGFFDDGNATVSSKKKRKKKKTDKKRRVMAEPGTSRSSHESVVFEDGGQDEIEYIAERFGIRSDEVWDIYNKSQRSGGFTVVELLDQYISHGVESQDEAGRQQADSLMRKYRHVPDKYLPTIVQVAGSISQFADDLAALLNKHFARQHGKKGQKLDLDYRITPLPRDDIESGGETTIKTKIPPTLAKPGTLGQAMQLALDHRQAKRDATATAARLHRSGAANSLYRQAASVYAEQARERGRQAQQAASAAADLMVAENSTESSIDLHGVTVQDGVRIALQRTQDWWDGLGEYRVRKAREHGFTVVTGLGRHCAGGVSRLRQAVAAALLQDRWKLQVLTGMFVVTGRQ</sequence>
<comment type="caution">
    <text evidence="3">The sequence shown here is derived from an EMBL/GenBank/DDBJ whole genome shotgun (WGS) entry which is preliminary data.</text>
</comment>
<dbReference type="PANTHER" id="PTHR46535:SF1">
    <property type="entry name" value="NEDD4-BINDING PROTEIN 2"/>
    <property type="match status" value="1"/>
</dbReference>
<dbReference type="GO" id="GO:0005634">
    <property type="term" value="C:nucleus"/>
    <property type="evidence" value="ECO:0007669"/>
    <property type="project" value="TreeGrafter"/>
</dbReference>
<dbReference type="InterPro" id="IPR002625">
    <property type="entry name" value="Smr_dom"/>
</dbReference>
<feature type="compositionally biased region" description="Basic residues" evidence="1">
    <location>
        <begin position="189"/>
        <end position="203"/>
    </location>
</feature>
<keyword evidence="4" id="KW-1185">Reference proteome</keyword>
<proteinExistence type="predicted"/>
<reference evidence="3 4" key="1">
    <citation type="journal article" date="2020" name="G3 (Bethesda)">
        <title>Genetic Underpinnings of Host Manipulation by Ophiocordyceps as Revealed by Comparative Transcriptomics.</title>
        <authorList>
            <person name="Will I."/>
            <person name="Das B."/>
            <person name="Trinh T."/>
            <person name="Brachmann A."/>
            <person name="Ohm R.A."/>
            <person name="de Bekker C."/>
        </authorList>
    </citation>
    <scope>NUCLEOTIDE SEQUENCE [LARGE SCALE GENOMIC DNA]</scope>
    <source>
        <strain evidence="3 4">EC05</strain>
    </source>
</reference>
<dbReference type="InterPro" id="IPR036063">
    <property type="entry name" value="Smr_dom_sf"/>
</dbReference>
<dbReference type="Proteomes" id="UP000562929">
    <property type="component" value="Unassembled WGS sequence"/>
</dbReference>
<dbReference type="CDD" id="cd14279">
    <property type="entry name" value="CUE"/>
    <property type="match status" value="1"/>
</dbReference>
<dbReference type="SUPFAM" id="SSF160443">
    <property type="entry name" value="SMR domain-like"/>
    <property type="match status" value="1"/>
</dbReference>
<dbReference type="SMART" id="SM00463">
    <property type="entry name" value="SMR"/>
    <property type="match status" value="1"/>
</dbReference>
<protein>
    <submittedName>
        <fullName evidence="3">Smr domain protein</fullName>
    </submittedName>
</protein>
<evidence type="ECO:0000313" key="4">
    <source>
        <dbReference type="Proteomes" id="UP000562929"/>
    </source>
</evidence>
<dbReference type="PANTHER" id="PTHR46535">
    <property type="entry name" value="NEDD4-BINDING PROTEIN 2"/>
    <property type="match status" value="1"/>
</dbReference>
<dbReference type="PROSITE" id="PS50828">
    <property type="entry name" value="SMR"/>
    <property type="match status" value="1"/>
</dbReference>
<dbReference type="AlphaFoldDB" id="A0A8H4QDY3"/>
<feature type="region of interest" description="Disordered" evidence="1">
    <location>
        <begin position="186"/>
        <end position="218"/>
    </location>
</feature>
<dbReference type="GO" id="GO:0004519">
    <property type="term" value="F:endonuclease activity"/>
    <property type="evidence" value="ECO:0007669"/>
    <property type="project" value="TreeGrafter"/>
</dbReference>
<feature type="domain" description="Smr" evidence="2">
    <location>
        <begin position="440"/>
        <end position="523"/>
    </location>
</feature>
<dbReference type="OrthoDB" id="4080456at2759"/>
<evidence type="ECO:0000259" key="2">
    <source>
        <dbReference type="PROSITE" id="PS50828"/>
    </source>
</evidence>
<name>A0A8H4QDY3_9HYPO</name>
<dbReference type="InterPro" id="IPR052772">
    <property type="entry name" value="Endo/PolyKinase_Domain-Protein"/>
</dbReference>
<dbReference type="Gene3D" id="3.30.1370.110">
    <property type="match status" value="1"/>
</dbReference>
<dbReference type="InterPro" id="IPR058864">
    <property type="entry name" value="UBA_10"/>
</dbReference>
<evidence type="ECO:0000313" key="3">
    <source>
        <dbReference type="EMBL" id="KAF4595773.1"/>
    </source>
</evidence>